<dbReference type="Proteomes" id="UP000756132">
    <property type="component" value="Chromosome 5"/>
</dbReference>
<keyword evidence="3" id="KW-1185">Reference proteome</keyword>
<evidence type="ECO:0000313" key="3">
    <source>
        <dbReference type="Proteomes" id="UP000756132"/>
    </source>
</evidence>
<dbReference type="CDD" id="cd18186">
    <property type="entry name" value="BTB_POZ_ZBTB_KLHL-like"/>
    <property type="match status" value="1"/>
</dbReference>
<reference evidence="2" key="2">
    <citation type="journal article" date="2022" name="Microb. Genom.">
        <title>A chromosome-scale genome assembly of the tomato pathogen Cladosporium fulvum reveals a compartmentalized genome architecture and the presence of a dispensable chromosome.</title>
        <authorList>
            <person name="Zaccaron A.Z."/>
            <person name="Chen L.H."/>
            <person name="Samaras A."/>
            <person name="Stergiopoulos I."/>
        </authorList>
    </citation>
    <scope>NUCLEOTIDE SEQUENCE</scope>
    <source>
        <strain evidence="2">Race5_Kim</strain>
    </source>
</reference>
<gene>
    <name evidence="2" type="ORF">CLAFUR5_05625</name>
</gene>
<dbReference type="SMART" id="SM00225">
    <property type="entry name" value="BTB"/>
    <property type="match status" value="1"/>
</dbReference>
<proteinExistence type="predicted"/>
<evidence type="ECO:0000259" key="1">
    <source>
        <dbReference type="PROSITE" id="PS50097"/>
    </source>
</evidence>
<dbReference type="PANTHER" id="PTHR47843:SF5">
    <property type="entry name" value="BTB_POZ DOMAIN PROTEIN"/>
    <property type="match status" value="1"/>
</dbReference>
<dbReference type="Pfam" id="PF00651">
    <property type="entry name" value="BTB"/>
    <property type="match status" value="1"/>
</dbReference>
<dbReference type="InterPro" id="IPR011333">
    <property type="entry name" value="SKP1/BTB/POZ_sf"/>
</dbReference>
<reference evidence="2" key="1">
    <citation type="submission" date="2021-12" db="EMBL/GenBank/DDBJ databases">
        <authorList>
            <person name="Zaccaron A."/>
            <person name="Stergiopoulos I."/>
        </authorList>
    </citation>
    <scope>NUCLEOTIDE SEQUENCE</scope>
    <source>
        <strain evidence="2">Race5_Kim</strain>
    </source>
</reference>
<dbReference type="OrthoDB" id="6359816at2759"/>
<dbReference type="PANTHER" id="PTHR47843">
    <property type="entry name" value="BTB DOMAIN-CONTAINING PROTEIN-RELATED"/>
    <property type="match status" value="1"/>
</dbReference>
<protein>
    <recommendedName>
        <fullName evidence="1">BTB domain-containing protein</fullName>
    </recommendedName>
</protein>
<sequence>MQPDYSDDFKFALSRIGETHWDCTVVCREATFKLHKPVLHLHSPVFAKKFSEQWENVSATPGVANLDDDEDIDVLRAMFDFFYKFEYDVPTSVTSKQAFHVKVFRTADKYGVNSLANYAHEMVDDFWEVGSWSMHDFKEVANILDEMETVPAAGPLKDLVVPMMKESIGQLVKNPEFQDFTGEHPDWLSDVLGTVASDLDELRRFQSGR</sequence>
<dbReference type="Gene3D" id="3.30.710.10">
    <property type="entry name" value="Potassium Channel Kv1.1, Chain A"/>
    <property type="match status" value="1"/>
</dbReference>
<evidence type="ECO:0000313" key="2">
    <source>
        <dbReference type="EMBL" id="UJO18398.1"/>
    </source>
</evidence>
<dbReference type="EMBL" id="CP090167">
    <property type="protein sequence ID" value="UJO18398.1"/>
    <property type="molecule type" value="Genomic_DNA"/>
</dbReference>
<dbReference type="GeneID" id="71985503"/>
<accession>A0A9Q8LKH1</accession>
<dbReference type="AlphaFoldDB" id="A0A9Q8LKH1"/>
<feature type="domain" description="BTB" evidence="1">
    <location>
        <begin position="21"/>
        <end position="91"/>
    </location>
</feature>
<dbReference type="KEGG" id="ffu:CLAFUR5_05625"/>
<dbReference type="RefSeq" id="XP_047762764.1">
    <property type="nucleotide sequence ID" value="XM_047904773.1"/>
</dbReference>
<dbReference type="InterPro" id="IPR000210">
    <property type="entry name" value="BTB/POZ_dom"/>
</dbReference>
<name>A0A9Q8LKH1_PASFU</name>
<dbReference type="SUPFAM" id="SSF54695">
    <property type="entry name" value="POZ domain"/>
    <property type="match status" value="1"/>
</dbReference>
<dbReference type="PROSITE" id="PS50097">
    <property type="entry name" value="BTB"/>
    <property type="match status" value="1"/>
</dbReference>
<organism evidence="2 3">
    <name type="scientific">Passalora fulva</name>
    <name type="common">Tomato leaf mold</name>
    <name type="synonym">Cladosporium fulvum</name>
    <dbReference type="NCBI Taxonomy" id="5499"/>
    <lineage>
        <taxon>Eukaryota</taxon>
        <taxon>Fungi</taxon>
        <taxon>Dikarya</taxon>
        <taxon>Ascomycota</taxon>
        <taxon>Pezizomycotina</taxon>
        <taxon>Dothideomycetes</taxon>
        <taxon>Dothideomycetidae</taxon>
        <taxon>Mycosphaerellales</taxon>
        <taxon>Mycosphaerellaceae</taxon>
        <taxon>Fulvia</taxon>
    </lineage>
</organism>